<dbReference type="GO" id="GO:0008270">
    <property type="term" value="F:zinc ion binding"/>
    <property type="evidence" value="ECO:0007669"/>
    <property type="project" value="UniProtKB-KW"/>
</dbReference>
<keyword evidence="3 8" id="KW-0378">Hydrolase</keyword>
<dbReference type="InterPro" id="IPR017907">
    <property type="entry name" value="Znf_RING_CS"/>
</dbReference>
<evidence type="ECO:0000256" key="7">
    <source>
        <dbReference type="PROSITE-ProRule" id="PRU00175"/>
    </source>
</evidence>
<evidence type="ECO:0000256" key="9">
    <source>
        <dbReference type="SAM" id="MobiDB-lite"/>
    </source>
</evidence>
<keyword evidence="13" id="KW-1185">Reference proteome</keyword>
<evidence type="ECO:0000256" key="2">
    <source>
        <dbReference type="ARBA" id="ARBA00022771"/>
    </source>
</evidence>
<dbReference type="InterPro" id="IPR027417">
    <property type="entry name" value="P-loop_NTPase"/>
</dbReference>
<dbReference type="PROSITE" id="PS51635">
    <property type="entry name" value="PNPLA"/>
    <property type="match status" value="1"/>
</dbReference>
<dbReference type="PROSITE" id="PS00518">
    <property type="entry name" value="ZF_RING_1"/>
    <property type="match status" value="1"/>
</dbReference>
<evidence type="ECO:0000313" key="12">
    <source>
        <dbReference type="EMBL" id="KAK0742903.1"/>
    </source>
</evidence>
<proteinExistence type="predicted"/>
<feature type="short sequence motif" description="GXSXG" evidence="8">
    <location>
        <begin position="797"/>
        <end position="801"/>
    </location>
</feature>
<protein>
    <recommendedName>
        <fullName evidence="14">PNPLA domain-containing protein</fullName>
    </recommendedName>
</protein>
<feature type="domain" description="RING-type" evidence="10">
    <location>
        <begin position="674"/>
        <end position="732"/>
    </location>
</feature>
<dbReference type="InterPro" id="IPR002641">
    <property type="entry name" value="PNPLA_dom"/>
</dbReference>
<dbReference type="PROSITE" id="PS50089">
    <property type="entry name" value="ZF_RING_2"/>
    <property type="match status" value="1"/>
</dbReference>
<evidence type="ECO:0000256" key="4">
    <source>
        <dbReference type="ARBA" id="ARBA00022833"/>
    </source>
</evidence>
<dbReference type="InterPro" id="IPR001841">
    <property type="entry name" value="Znf_RING"/>
</dbReference>
<feature type="region of interest" description="Disordered" evidence="9">
    <location>
        <begin position="711"/>
        <end position="733"/>
    </location>
</feature>
<feature type="active site" description="Nucleophile" evidence="8">
    <location>
        <position position="799"/>
    </location>
</feature>
<dbReference type="PANTHER" id="PTHR24185:SF1">
    <property type="entry name" value="CALCIUM-INDEPENDENT PHOSPHOLIPASE A2-GAMMA"/>
    <property type="match status" value="1"/>
</dbReference>
<dbReference type="Proteomes" id="UP001172155">
    <property type="component" value="Unassembled WGS sequence"/>
</dbReference>
<evidence type="ECO:0000256" key="6">
    <source>
        <dbReference type="ARBA" id="ARBA00023098"/>
    </source>
</evidence>
<evidence type="ECO:0000313" key="13">
    <source>
        <dbReference type="Proteomes" id="UP001172155"/>
    </source>
</evidence>
<keyword evidence="1" id="KW-0479">Metal-binding</keyword>
<dbReference type="EMBL" id="JAUKUD010000005">
    <property type="protein sequence ID" value="KAK0742903.1"/>
    <property type="molecule type" value="Genomic_DNA"/>
</dbReference>
<keyword evidence="4" id="KW-0862">Zinc</keyword>
<accession>A0AA40K1W2</accession>
<reference evidence="12" key="1">
    <citation type="submission" date="2023-06" db="EMBL/GenBank/DDBJ databases">
        <title>Genome-scale phylogeny and comparative genomics of the fungal order Sordariales.</title>
        <authorList>
            <consortium name="Lawrence Berkeley National Laboratory"/>
            <person name="Hensen N."/>
            <person name="Bonometti L."/>
            <person name="Westerberg I."/>
            <person name="Brannstrom I.O."/>
            <person name="Guillou S."/>
            <person name="Cros-Aarteil S."/>
            <person name="Calhoun S."/>
            <person name="Haridas S."/>
            <person name="Kuo A."/>
            <person name="Mondo S."/>
            <person name="Pangilinan J."/>
            <person name="Riley R."/>
            <person name="LaButti K."/>
            <person name="Andreopoulos B."/>
            <person name="Lipzen A."/>
            <person name="Chen C."/>
            <person name="Yanf M."/>
            <person name="Daum C."/>
            <person name="Ng V."/>
            <person name="Clum A."/>
            <person name="Steindorff A."/>
            <person name="Ohm R."/>
            <person name="Martin F."/>
            <person name="Silar P."/>
            <person name="Natvig D."/>
            <person name="Lalanne C."/>
            <person name="Gautier V."/>
            <person name="Ament-velasquez S.L."/>
            <person name="Kruys A."/>
            <person name="Hutchinson M.I."/>
            <person name="Powell A.J."/>
            <person name="Barry K."/>
            <person name="Miller A.N."/>
            <person name="Grigoriev I.V."/>
            <person name="Debuchy R."/>
            <person name="Gladieux P."/>
            <person name="Thoren M.H."/>
            <person name="Johannesson H."/>
        </authorList>
    </citation>
    <scope>NUCLEOTIDE SEQUENCE</scope>
    <source>
        <strain evidence="12">SMH3187-1</strain>
    </source>
</reference>
<dbReference type="GO" id="GO:0046486">
    <property type="term" value="P:glycerolipid metabolic process"/>
    <property type="evidence" value="ECO:0007669"/>
    <property type="project" value="UniProtKB-ARBA"/>
</dbReference>
<dbReference type="CDD" id="cd19757">
    <property type="entry name" value="Bbox1"/>
    <property type="match status" value="1"/>
</dbReference>
<feature type="compositionally biased region" description="Polar residues" evidence="9">
    <location>
        <begin position="713"/>
        <end position="726"/>
    </location>
</feature>
<dbReference type="SUPFAM" id="SSF52540">
    <property type="entry name" value="P-loop containing nucleoside triphosphate hydrolases"/>
    <property type="match status" value="1"/>
</dbReference>
<sequence length="1501" mass="169697">MDPTPPAGIDENSLCVFCQECRGSLVFCSTCKDYYCEACWPLQPLHRPGRATASTHDKVEPDLYLRLWNTFNPDPQRQDALHRENEETIWFAVRREANAANQQKILLDSGRYASLVANGSEGRHLVRYPSVVSFVGQTGAGKSTLLKMLIERQFSWLAGEMDRAACLQTFLTPVVGSYENSIVPTSGDVHLYADPATYFAESPTFFVDSEGLDGGEAAPIATRYREQDRLANAKMKFGRNKNRLAKTKRWRFSHEVLRPINWMDAPEKDKREFTVTHFYPRILYTFSDVIVFVLRNARTFESAVATRLIEWAAEVLNASTNQPRLPHAIIVLNAADARTSPKEWDVDYATNSLLDSVIGSIPSARESERVAKLLKHWDLPEKPVRNLRDLLLCYYSSVRVVHVPDDGQYLKLEEQVGKLYAEIQSTCHASHDSKRLARMRMNADELDELFQAAFEHFSKTLDSPFDLVEAARKNTCVPRDFAGNVTKLAVAVRNVLQQKVPKDKSDSSDALPIGVKEIFEPLSLMVASSIFLECSRGGWKGSAIQFFEKNYQQSCIKALQSFYQQFWPCEYEFDGRRGRCVNTLERHQKGHQLRGRQRPGNYVTSCPIQQLLPQWLKWVYNWIAHFQSWLERQTTTREATVTEEDLVSQIHQYNMHKFYEQVEGSLPYVSHSVCLCCLRELPEHPLQCGHVLCTSCLKTYGELESKLEESHGKSSQSLKQKGQVSLTRCPLHPPSKDRFKVTEPQTVTLKPDGAGVRLLCLDGGGIRGVAELEVLRHIEKYLGANIPIQSFFDLIVGTSTGGIVAAGLGIGDWRVDECIRHFMDLADKAFTRRRFVGVHDLPVLRKAGRKYRTKPFETILKELFGEDEYLFGGFQPDPKRYKTRVALTSTTATGSTAVVLANYNRPEDSPFTEFIRPDRPEHELKIWEAIRATTAAPGFFRPFVKKETGQQFVDGAVYHNNPVYVAFEESRLLWPDVRHCLPDIILSIGTGHNRERTNRALLALSADAGGAGGVRPREVKRASIPRHAVGQNADPSANQGYEVFQNVKVILARMSNVLNSQLIWDTFKRERTMTTPRHEIKSVIQRFQRIDPYLGYEPPRLDDKAKMKQLKETVGQRLDSDRAYGRKVRNVAHRLVASCFYFEKLRHDSLGAGHYEFDGRILCRFPNNSQELSHLGTFLQSHRTQAVNGRGRAYPFFRIEEAGRPHREMELTEEVLSNMSQGLRSIFDLEKLSYRVSNKNAEVTISLAFWDTEAAWADIIPISGFPRKIVAETSPRATTATTMASTPKLSADEYWKNISTDVDSDPTPLASASWPLDLEDSIPNILGISEETEEENGNWHDRWATRRQALLDSVTGEVRGIHRLFPSLANLRIKSRSPNGSERERTPASPAMRTPAPVENFDGGWFVSAIDVEDKQTPVAPPALELSGDEEDEDELGLRKAIELSFESMRKEGSGVGAGNKYTANGTDLVQLQRALALSLLEGGFVPEYEEEGDEENLKEE</sequence>
<dbReference type="SUPFAM" id="SSF52151">
    <property type="entry name" value="FabD/lysophospholipase-like"/>
    <property type="match status" value="1"/>
</dbReference>
<evidence type="ECO:0000256" key="3">
    <source>
        <dbReference type="ARBA" id="ARBA00022801"/>
    </source>
</evidence>
<evidence type="ECO:0000256" key="8">
    <source>
        <dbReference type="PROSITE-ProRule" id="PRU01161"/>
    </source>
</evidence>
<dbReference type="GO" id="GO:0016042">
    <property type="term" value="P:lipid catabolic process"/>
    <property type="evidence" value="ECO:0007669"/>
    <property type="project" value="UniProtKB-UniRule"/>
</dbReference>
<gene>
    <name evidence="12" type="ORF">B0T18DRAFT_414023</name>
</gene>
<feature type="short sequence motif" description="DGA/G" evidence="8">
    <location>
        <begin position="954"/>
        <end position="956"/>
    </location>
</feature>
<dbReference type="GO" id="GO:0047499">
    <property type="term" value="F:calcium-independent phospholipase A2 activity"/>
    <property type="evidence" value="ECO:0007669"/>
    <property type="project" value="TreeGrafter"/>
</dbReference>
<feature type="short sequence motif" description="GXGXXG" evidence="8">
    <location>
        <begin position="763"/>
        <end position="768"/>
    </location>
</feature>
<dbReference type="CDD" id="cd07199">
    <property type="entry name" value="Pat17_PNPLA8_PNPLA9_like"/>
    <property type="match status" value="1"/>
</dbReference>
<evidence type="ECO:0008006" key="14">
    <source>
        <dbReference type="Google" id="ProtNLM"/>
    </source>
</evidence>
<evidence type="ECO:0000259" key="11">
    <source>
        <dbReference type="PROSITE" id="PS51635"/>
    </source>
</evidence>
<feature type="domain" description="PNPLA" evidence="11">
    <location>
        <begin position="759"/>
        <end position="967"/>
    </location>
</feature>
<dbReference type="PANTHER" id="PTHR24185">
    <property type="entry name" value="CALCIUM-INDEPENDENT PHOSPHOLIPASE A2-GAMMA"/>
    <property type="match status" value="1"/>
</dbReference>
<keyword evidence="5 8" id="KW-0442">Lipid degradation</keyword>
<dbReference type="GO" id="GO:0019369">
    <property type="term" value="P:arachidonate metabolic process"/>
    <property type="evidence" value="ECO:0007669"/>
    <property type="project" value="TreeGrafter"/>
</dbReference>
<keyword evidence="2 7" id="KW-0863">Zinc-finger</keyword>
<keyword evidence="6 8" id="KW-0443">Lipid metabolism</keyword>
<feature type="active site" description="Proton acceptor" evidence="8">
    <location>
        <position position="954"/>
    </location>
</feature>
<evidence type="ECO:0000259" key="10">
    <source>
        <dbReference type="PROSITE" id="PS50089"/>
    </source>
</evidence>
<dbReference type="InterPro" id="IPR016035">
    <property type="entry name" value="Acyl_Trfase/lysoPLipase"/>
</dbReference>
<evidence type="ECO:0000256" key="1">
    <source>
        <dbReference type="ARBA" id="ARBA00022723"/>
    </source>
</evidence>
<dbReference type="GO" id="GO:0016020">
    <property type="term" value="C:membrane"/>
    <property type="evidence" value="ECO:0007669"/>
    <property type="project" value="TreeGrafter"/>
</dbReference>
<evidence type="ECO:0000256" key="5">
    <source>
        <dbReference type="ARBA" id="ARBA00022963"/>
    </source>
</evidence>
<organism evidence="12 13">
    <name type="scientific">Schizothecium vesticola</name>
    <dbReference type="NCBI Taxonomy" id="314040"/>
    <lineage>
        <taxon>Eukaryota</taxon>
        <taxon>Fungi</taxon>
        <taxon>Dikarya</taxon>
        <taxon>Ascomycota</taxon>
        <taxon>Pezizomycotina</taxon>
        <taxon>Sordariomycetes</taxon>
        <taxon>Sordariomycetidae</taxon>
        <taxon>Sordariales</taxon>
        <taxon>Schizotheciaceae</taxon>
        <taxon>Schizothecium</taxon>
    </lineage>
</organism>
<dbReference type="CDD" id="cd16449">
    <property type="entry name" value="RING-HC"/>
    <property type="match status" value="1"/>
</dbReference>
<comment type="caution">
    <text evidence="12">The sequence shown here is derived from an EMBL/GenBank/DDBJ whole genome shotgun (WGS) entry which is preliminary data.</text>
</comment>
<dbReference type="Gene3D" id="3.40.1090.10">
    <property type="entry name" value="Cytosolic phospholipase A2 catalytic domain"/>
    <property type="match status" value="1"/>
</dbReference>
<dbReference type="Pfam" id="PF01734">
    <property type="entry name" value="Patatin"/>
    <property type="match status" value="1"/>
</dbReference>
<name>A0AA40K1W2_9PEZI</name>
<feature type="region of interest" description="Disordered" evidence="9">
    <location>
        <begin position="1374"/>
        <end position="1397"/>
    </location>
</feature>